<dbReference type="AlphaFoldDB" id="A2BJ38"/>
<evidence type="ECO:0000313" key="1">
    <source>
        <dbReference type="EMBL" id="ABM79999.1"/>
    </source>
</evidence>
<proteinExistence type="predicted"/>
<organism evidence="1 2">
    <name type="scientific">Hyperthermus butylicus (strain DSM 5456 / JCM 9403 / PLM1-5)</name>
    <dbReference type="NCBI Taxonomy" id="415426"/>
    <lineage>
        <taxon>Archaea</taxon>
        <taxon>Thermoproteota</taxon>
        <taxon>Thermoprotei</taxon>
        <taxon>Desulfurococcales</taxon>
        <taxon>Pyrodictiaceae</taxon>
        <taxon>Hyperthermus</taxon>
    </lineage>
</organism>
<dbReference type="InterPro" id="IPR014519">
    <property type="entry name" value="UCP024492"/>
</dbReference>
<gene>
    <name evidence="1" type="ordered locus">Hbut_0124</name>
</gene>
<dbReference type="PANTHER" id="PTHR39337:SF1">
    <property type="entry name" value="BLR5642 PROTEIN"/>
    <property type="match status" value="1"/>
</dbReference>
<sequence>MLKLYRVKVVVDVRRFPTSRRVPWFRREVLMELLPVHGIGYIWLGEVLGGFRPRGYEEYMKSEGYRRGIEMLVKVVESARGPVAVMCRERLWFRCHRRFIADTLTSMGYKVMHIIDANRATPHYRRRRE</sequence>
<dbReference type="KEGG" id="hbu:Hbut_0124"/>
<dbReference type="Pfam" id="PF04343">
    <property type="entry name" value="DUF488"/>
    <property type="match status" value="1"/>
</dbReference>
<dbReference type="InterPro" id="IPR007438">
    <property type="entry name" value="DUF488"/>
</dbReference>
<dbReference type="EMBL" id="CP000493">
    <property type="protein sequence ID" value="ABM79999.1"/>
    <property type="molecule type" value="Genomic_DNA"/>
</dbReference>
<accession>A2BJ38</accession>
<keyword evidence="2" id="KW-1185">Reference proteome</keyword>
<name>A2BJ38_HYPBU</name>
<dbReference type="HOGENOM" id="CLU_077467_0_1_2"/>
<evidence type="ECO:0008006" key="3">
    <source>
        <dbReference type="Google" id="ProtNLM"/>
    </source>
</evidence>
<dbReference type="Proteomes" id="UP000002593">
    <property type="component" value="Chromosome"/>
</dbReference>
<dbReference type="EnsemblBacteria" id="ABM79999">
    <property type="protein sequence ID" value="ABM79999"/>
    <property type="gene ID" value="Hbut_0124"/>
</dbReference>
<dbReference type="PIRSF" id="PIRSF024492">
    <property type="entry name" value="UCP024492"/>
    <property type="match status" value="1"/>
</dbReference>
<dbReference type="PANTHER" id="PTHR39337">
    <property type="entry name" value="BLR5642 PROTEIN"/>
    <property type="match status" value="1"/>
</dbReference>
<evidence type="ECO:0000313" key="2">
    <source>
        <dbReference type="Proteomes" id="UP000002593"/>
    </source>
</evidence>
<protein>
    <recommendedName>
        <fullName evidence="3">DUF488 domain-containing protein</fullName>
    </recommendedName>
</protein>
<dbReference type="eggNOG" id="arCOG00723">
    <property type="taxonomic scope" value="Archaea"/>
</dbReference>
<reference evidence="1 2" key="1">
    <citation type="journal article" date="2007" name="Archaea">
        <title>The genome of Hyperthermus butylicus: a sulfur-reducing, peptide fermenting, neutrophilic Crenarchaeote growing up to 108 degrees C.</title>
        <authorList>
            <person name="Brugger K."/>
            <person name="Chen L."/>
            <person name="Stark M."/>
            <person name="Zibat A."/>
            <person name="Redder P."/>
            <person name="Ruepp A."/>
            <person name="Awayez M."/>
            <person name="She Q."/>
            <person name="Garrett R.A."/>
            <person name="Klenk H.P."/>
        </authorList>
    </citation>
    <scope>NUCLEOTIDE SEQUENCE [LARGE SCALE GENOMIC DNA]</scope>
    <source>
        <strain evidence="2">DSM 5456 / JCM 9403 / PLM1-5</strain>
    </source>
</reference>